<dbReference type="Proteomes" id="UP001596044">
    <property type="component" value="Unassembled WGS sequence"/>
</dbReference>
<accession>A0ABW0K7T4</accession>
<name>A0ABW0K7T4_9BACL</name>
<keyword evidence="1 2" id="KW-0378">Hydrolase</keyword>
<gene>
    <name evidence="2" type="ORF">ACFPOG_11615</name>
</gene>
<dbReference type="GO" id="GO:0016787">
    <property type="term" value="F:hydrolase activity"/>
    <property type="evidence" value="ECO:0007669"/>
    <property type="project" value="UniProtKB-KW"/>
</dbReference>
<dbReference type="RefSeq" id="WP_270878754.1">
    <property type="nucleotide sequence ID" value="NZ_JAQFVF010000021.1"/>
</dbReference>
<dbReference type="InterPro" id="IPR012341">
    <property type="entry name" value="6hp_glycosidase-like_sf"/>
</dbReference>
<keyword evidence="3" id="KW-1185">Reference proteome</keyword>
<dbReference type="Pfam" id="PF07470">
    <property type="entry name" value="Glyco_hydro_88"/>
    <property type="match status" value="1"/>
</dbReference>
<evidence type="ECO:0000256" key="1">
    <source>
        <dbReference type="ARBA" id="ARBA00022801"/>
    </source>
</evidence>
<sequence>MWIRREERLAMSYFGQEESIFSQYGTNVEQTLATIAERYIGANPSHPFVYRLFNREGFTRLHDYRYDMDLAKKWPDMRNGQVVYTWAKLWMDQPAELNFGMSCYGPAKVYVNGKLAYASNISDDVAPERKNVFRAMLNKGWNPVVVQYLKTASGCGGQFGTGSYKNFPLHFMNPTPEREGWEGWIYSEPTERDLLPLLADGLFEQDNALRWYPSAQWSETELAQGTFGRQFGTVAGRSALAWTKVESLLPGTQAISWRGSHEGSIALYINGELAYSAPASGEFCVDAELLFGLNNVVVVSECLGSRWGFRLQGAEVSGDVAWLQPVPVKGLADHWLYLGTFAQEKVPAIHELGEMHHVYDDGGEGTYWRADHPETWVRPYLENPLFGKWNYPLGVTLYGLMQTGAALGRQDYVDYVLKHIEQCTSVDAYSLWDAARYGAPGVNNQLALMDSLDDCGSFGATMLTAARFHEPEGARAVAGRIAHYITQVQDRLQDGVLYRVRGSVDFMKDTLWCDDLYMSVPFMCRYFEFTQDASILDDAVKQILLYKKYLYMPELQIMSHVYDFKFNKQTEVPWGRGNGWVLFSLAELLLTLPENHVQRDELLAFFRELCAGYLRLQGTNGLWHQVLTDPESYEETSCTSMFLYAFARGIRLGWLTDAQPYVRAVRKGWEGLTRISIDKHGHIYGVCRGSGYSFAARYYKDELSWLLNDTHGIGIVMLAGVEVRSMIRDLQSK</sequence>
<evidence type="ECO:0000313" key="3">
    <source>
        <dbReference type="Proteomes" id="UP001596044"/>
    </source>
</evidence>
<organism evidence="2 3">
    <name type="scientific">Paenibacillus aestuarii</name>
    <dbReference type="NCBI Taxonomy" id="516965"/>
    <lineage>
        <taxon>Bacteria</taxon>
        <taxon>Bacillati</taxon>
        <taxon>Bacillota</taxon>
        <taxon>Bacilli</taxon>
        <taxon>Bacillales</taxon>
        <taxon>Paenibacillaceae</taxon>
        <taxon>Paenibacillus</taxon>
    </lineage>
</organism>
<dbReference type="PANTHER" id="PTHR33886">
    <property type="entry name" value="UNSATURATED RHAMNOGALACTURONAN HYDROLASE (EUROFUNG)"/>
    <property type="match status" value="1"/>
</dbReference>
<comment type="caution">
    <text evidence="2">The sequence shown here is derived from an EMBL/GenBank/DDBJ whole genome shotgun (WGS) entry which is preliminary data.</text>
</comment>
<dbReference type="EMBL" id="JBHSMJ010000012">
    <property type="protein sequence ID" value="MFC5448916.1"/>
    <property type="molecule type" value="Genomic_DNA"/>
</dbReference>
<proteinExistence type="predicted"/>
<protein>
    <submittedName>
        <fullName evidence="2">Glycoside hydrolase family 105 protein</fullName>
    </submittedName>
</protein>
<dbReference type="InterPro" id="IPR008928">
    <property type="entry name" value="6-hairpin_glycosidase_sf"/>
</dbReference>
<evidence type="ECO:0000313" key="2">
    <source>
        <dbReference type="EMBL" id="MFC5448916.1"/>
    </source>
</evidence>
<dbReference type="SUPFAM" id="SSF48208">
    <property type="entry name" value="Six-hairpin glycosidases"/>
    <property type="match status" value="1"/>
</dbReference>
<reference evidence="3" key="1">
    <citation type="journal article" date="2019" name="Int. J. Syst. Evol. Microbiol.">
        <title>The Global Catalogue of Microorganisms (GCM) 10K type strain sequencing project: providing services to taxonomists for standard genome sequencing and annotation.</title>
        <authorList>
            <consortium name="The Broad Institute Genomics Platform"/>
            <consortium name="The Broad Institute Genome Sequencing Center for Infectious Disease"/>
            <person name="Wu L."/>
            <person name="Ma J."/>
        </authorList>
    </citation>
    <scope>NUCLEOTIDE SEQUENCE [LARGE SCALE GENOMIC DNA]</scope>
    <source>
        <strain evidence="3">KACC 11904</strain>
    </source>
</reference>
<dbReference type="Gene3D" id="1.50.10.10">
    <property type="match status" value="1"/>
</dbReference>
<dbReference type="InterPro" id="IPR052043">
    <property type="entry name" value="PolySaccharide_Degr_Enz"/>
</dbReference>
<dbReference type="PANTHER" id="PTHR33886:SF8">
    <property type="entry name" value="UNSATURATED RHAMNOGALACTURONAN HYDROLASE (EUROFUNG)"/>
    <property type="match status" value="1"/>
</dbReference>
<dbReference type="InterPro" id="IPR010905">
    <property type="entry name" value="Glyco_hydro_88"/>
</dbReference>